<protein>
    <submittedName>
        <fullName evidence="4">Uncharacterized protein</fullName>
    </submittedName>
</protein>
<evidence type="ECO:0000256" key="1">
    <source>
        <dbReference type="SAM" id="MobiDB-lite"/>
    </source>
</evidence>
<feature type="transmembrane region" description="Helical" evidence="2">
    <location>
        <begin position="235"/>
        <end position="254"/>
    </location>
</feature>
<accession>A0A2P6NF89</accession>
<feature type="signal peptide" evidence="3">
    <location>
        <begin position="1"/>
        <end position="17"/>
    </location>
</feature>
<evidence type="ECO:0000313" key="5">
    <source>
        <dbReference type="Proteomes" id="UP000241769"/>
    </source>
</evidence>
<keyword evidence="2" id="KW-0812">Transmembrane</keyword>
<dbReference type="AlphaFoldDB" id="A0A2P6NF89"/>
<evidence type="ECO:0000256" key="3">
    <source>
        <dbReference type="SAM" id="SignalP"/>
    </source>
</evidence>
<feature type="chain" id="PRO_5015144998" evidence="3">
    <location>
        <begin position="18"/>
        <end position="255"/>
    </location>
</feature>
<gene>
    <name evidence="4" type="ORF">PROFUN_04924</name>
</gene>
<proteinExistence type="predicted"/>
<dbReference type="EMBL" id="MDYQ01000100">
    <property type="protein sequence ID" value="PRP82619.1"/>
    <property type="molecule type" value="Genomic_DNA"/>
</dbReference>
<keyword evidence="5" id="KW-1185">Reference proteome</keyword>
<evidence type="ECO:0000256" key="2">
    <source>
        <dbReference type="SAM" id="Phobius"/>
    </source>
</evidence>
<evidence type="ECO:0000313" key="4">
    <source>
        <dbReference type="EMBL" id="PRP82619.1"/>
    </source>
</evidence>
<dbReference type="PROSITE" id="PS51257">
    <property type="entry name" value="PROKAR_LIPOPROTEIN"/>
    <property type="match status" value="1"/>
</dbReference>
<sequence length="255" mass="25913">MKAQLLLLLLALTCVLSKTLVLNIYLGNSTSTACGQNNPVYAALVVPINYCVTETFPNGTVRSSVVTTSAGVLQGQTYNASTCTGAFSVDSNSTVVLNQCTAVTDSEGHGFYSANVYTSYTRAPTANDTVSISYEGPDCTGSLVQSITYHNPAYYTSPCNATKSNGTCTTSTSSSGSLNFSRSVCGNSPDVVFPSSIENFTPNTAVSGGTSGGSTSNGGTTGGSGRTSGNTTGDASAATFVSVVVALLAAFAILF</sequence>
<keyword evidence="2" id="KW-1133">Transmembrane helix</keyword>
<dbReference type="InParanoid" id="A0A2P6NF89"/>
<name>A0A2P6NF89_9EUKA</name>
<keyword evidence="3" id="KW-0732">Signal</keyword>
<reference evidence="4 5" key="1">
    <citation type="journal article" date="2018" name="Genome Biol. Evol.">
        <title>Multiple Roots of Fruiting Body Formation in Amoebozoa.</title>
        <authorList>
            <person name="Hillmann F."/>
            <person name="Forbes G."/>
            <person name="Novohradska S."/>
            <person name="Ferling I."/>
            <person name="Riege K."/>
            <person name="Groth M."/>
            <person name="Westermann M."/>
            <person name="Marz M."/>
            <person name="Spaller T."/>
            <person name="Winckler T."/>
            <person name="Schaap P."/>
            <person name="Glockner G."/>
        </authorList>
    </citation>
    <scope>NUCLEOTIDE SEQUENCE [LARGE SCALE GENOMIC DNA]</scope>
    <source>
        <strain evidence="4 5">Jena</strain>
    </source>
</reference>
<dbReference type="Proteomes" id="UP000241769">
    <property type="component" value="Unassembled WGS sequence"/>
</dbReference>
<feature type="region of interest" description="Disordered" evidence="1">
    <location>
        <begin position="203"/>
        <end position="231"/>
    </location>
</feature>
<comment type="caution">
    <text evidence="4">The sequence shown here is derived from an EMBL/GenBank/DDBJ whole genome shotgun (WGS) entry which is preliminary data.</text>
</comment>
<keyword evidence="2" id="KW-0472">Membrane</keyword>
<feature type="compositionally biased region" description="Gly residues" evidence="1">
    <location>
        <begin position="209"/>
        <end position="226"/>
    </location>
</feature>
<organism evidence="4 5">
    <name type="scientific">Planoprotostelium fungivorum</name>
    <dbReference type="NCBI Taxonomy" id="1890364"/>
    <lineage>
        <taxon>Eukaryota</taxon>
        <taxon>Amoebozoa</taxon>
        <taxon>Evosea</taxon>
        <taxon>Variosea</taxon>
        <taxon>Cavosteliida</taxon>
        <taxon>Cavosteliaceae</taxon>
        <taxon>Planoprotostelium</taxon>
    </lineage>
</organism>